<dbReference type="EC" id="2.7.1.144" evidence="6"/>
<keyword evidence="5 6" id="KW-0067">ATP-binding</keyword>
<dbReference type="EMBL" id="JAGGLU010000002">
    <property type="protein sequence ID" value="MBP2057408.1"/>
    <property type="molecule type" value="Genomic_DNA"/>
</dbReference>
<comment type="catalytic activity">
    <reaction evidence="6">
        <text>D-tagatofuranose 6-phosphate + ATP = D-tagatofuranose 1,6-bisphosphate + ADP + H(+)</text>
        <dbReference type="Rhea" id="RHEA:12420"/>
        <dbReference type="ChEBI" id="CHEBI:15378"/>
        <dbReference type="ChEBI" id="CHEBI:30616"/>
        <dbReference type="ChEBI" id="CHEBI:58694"/>
        <dbReference type="ChEBI" id="CHEBI:58695"/>
        <dbReference type="ChEBI" id="CHEBI:456216"/>
        <dbReference type="EC" id="2.7.1.144"/>
    </reaction>
</comment>
<evidence type="ECO:0000313" key="9">
    <source>
        <dbReference type="Proteomes" id="UP001519292"/>
    </source>
</evidence>
<evidence type="ECO:0000256" key="2">
    <source>
        <dbReference type="ARBA" id="ARBA00022679"/>
    </source>
</evidence>
<evidence type="ECO:0000256" key="6">
    <source>
        <dbReference type="PIRNR" id="PIRNR000535"/>
    </source>
</evidence>
<dbReference type="Gene3D" id="3.40.1190.20">
    <property type="match status" value="1"/>
</dbReference>
<dbReference type="PANTHER" id="PTHR46566:SF1">
    <property type="entry name" value="1-PHOSPHOFRUCTOKINASE"/>
    <property type="match status" value="1"/>
</dbReference>
<keyword evidence="6" id="KW-0423">Lactose metabolism</keyword>
<name>A0ABS4MCK2_9LACO</name>
<dbReference type="PANTHER" id="PTHR46566">
    <property type="entry name" value="1-PHOSPHOFRUCTOKINASE-RELATED"/>
    <property type="match status" value="1"/>
</dbReference>
<organism evidence="8 9">
    <name type="scientific">Lactobacillus colini</name>
    <dbReference type="NCBI Taxonomy" id="1819254"/>
    <lineage>
        <taxon>Bacteria</taxon>
        <taxon>Bacillati</taxon>
        <taxon>Bacillota</taxon>
        <taxon>Bacilli</taxon>
        <taxon>Lactobacillales</taxon>
        <taxon>Lactobacillaceae</taxon>
        <taxon>Lactobacillus</taxon>
    </lineage>
</organism>
<keyword evidence="9" id="KW-1185">Reference proteome</keyword>
<dbReference type="InterPro" id="IPR011611">
    <property type="entry name" value="PfkB_dom"/>
</dbReference>
<evidence type="ECO:0000256" key="3">
    <source>
        <dbReference type="ARBA" id="ARBA00022741"/>
    </source>
</evidence>
<keyword evidence="2 6" id="KW-0808">Transferase</keyword>
<evidence type="ECO:0000256" key="4">
    <source>
        <dbReference type="ARBA" id="ARBA00022777"/>
    </source>
</evidence>
<dbReference type="InterPro" id="IPR017583">
    <property type="entry name" value="Tagatose/fructose_Pkinase"/>
</dbReference>
<proteinExistence type="inferred from homology"/>
<evidence type="ECO:0000313" key="8">
    <source>
        <dbReference type="EMBL" id="MBP2057408.1"/>
    </source>
</evidence>
<keyword evidence="4" id="KW-0418">Kinase</keyword>
<evidence type="ECO:0000256" key="5">
    <source>
        <dbReference type="ARBA" id="ARBA00022840"/>
    </source>
</evidence>
<protein>
    <recommendedName>
        <fullName evidence="6">Tagatose-6-phosphate kinase</fullName>
        <ecNumber evidence="6">2.7.1.144</ecNumber>
    </recommendedName>
</protein>
<comment type="similarity">
    <text evidence="6">Belongs to the carbohydrate kinase PfkB family. LacC subfamily.</text>
</comment>
<dbReference type="InterPro" id="IPR029056">
    <property type="entry name" value="Ribokinase-like"/>
</dbReference>
<evidence type="ECO:0000259" key="7">
    <source>
        <dbReference type="Pfam" id="PF00294"/>
    </source>
</evidence>
<gene>
    <name evidence="8" type="ORF">J2Z60_000572</name>
</gene>
<dbReference type="Proteomes" id="UP001519292">
    <property type="component" value="Unassembled WGS sequence"/>
</dbReference>
<dbReference type="Pfam" id="PF00294">
    <property type="entry name" value="PfkB"/>
    <property type="match status" value="1"/>
</dbReference>
<dbReference type="PIRSF" id="PIRSF000535">
    <property type="entry name" value="1PFK/6PFK/LacC"/>
    <property type="match status" value="1"/>
</dbReference>
<evidence type="ECO:0000256" key="1">
    <source>
        <dbReference type="ARBA" id="ARBA00005380"/>
    </source>
</evidence>
<dbReference type="GO" id="GO:0008662">
    <property type="term" value="F:1-phosphofructokinase activity"/>
    <property type="evidence" value="ECO:0007669"/>
    <property type="project" value="UniProtKB-EC"/>
</dbReference>
<feature type="domain" description="Carbohydrate kinase PfkB" evidence="7">
    <location>
        <begin position="24"/>
        <end position="243"/>
    </location>
</feature>
<sequence>MIYTITLDGTESVMGKGVDVSLILKKLGVDSIATGIIHKTREKKIDTELDKAGISHAFINPSRSRKISAQTQQELLDYLKENLQMGDTVVVAGKFATGIDPAYLIDIATLTTKKMGYVVVDVPYATAMDILPLHPLLIKPNKQELKDWFELSDKSLSNEHLINLAHEMVADGADHVLLSLGKEGAAIVNLMHAFIAPAPEVDVVDDNGAGATLLATFLAGITKNYAPVRNLADSIAAATDTVQSEWLTDFEKTADLQRQVIAEKISFEKAQ</sequence>
<keyword evidence="3 6" id="KW-0547">Nucleotide-binding</keyword>
<comment type="caution">
    <text evidence="8">The sequence shown here is derived from an EMBL/GenBank/DDBJ whole genome shotgun (WGS) entry which is preliminary data.</text>
</comment>
<reference evidence="8 9" key="1">
    <citation type="submission" date="2021-03" db="EMBL/GenBank/DDBJ databases">
        <title>Genomic Encyclopedia of Type Strains, Phase IV (KMG-IV): sequencing the most valuable type-strain genomes for metagenomic binning, comparative biology and taxonomic classification.</title>
        <authorList>
            <person name="Goeker M."/>
        </authorList>
    </citation>
    <scope>NUCLEOTIDE SEQUENCE [LARGE SCALE GENOMIC DNA]</scope>
    <source>
        <strain evidence="8 9">DSM 101872</strain>
    </source>
</reference>
<dbReference type="SUPFAM" id="SSF53613">
    <property type="entry name" value="Ribokinase-like"/>
    <property type="match status" value="1"/>
</dbReference>
<accession>A0ABS4MCK2</accession>
<comment type="similarity">
    <text evidence="1">Belongs to the carbohydrate kinase pfkB family.</text>
</comment>
<comment type="pathway">
    <text evidence="6">Carbohydrate metabolism; D-tagatose 6-phosphate degradation; D-glyceraldehyde 3-phosphate and glycerone phosphate from D-tagatose 6-phosphate: step 1/2.</text>
</comment>
<dbReference type="RefSeq" id="WP_245328690.1">
    <property type="nucleotide sequence ID" value="NZ_JAGGLU010000002.1"/>
</dbReference>